<dbReference type="InterPro" id="IPR023159">
    <property type="entry name" value="SO1590-like_sf"/>
</dbReference>
<dbReference type="SUPFAM" id="SSF159238">
    <property type="entry name" value="SO1590-like"/>
    <property type="match status" value="1"/>
</dbReference>
<dbReference type="RefSeq" id="WP_117358979.1">
    <property type="nucleotide sequence ID" value="NZ_QURH01000317.1"/>
</dbReference>
<dbReference type="Proteomes" id="UP000261811">
    <property type="component" value="Unassembled WGS sequence"/>
</dbReference>
<dbReference type="Pfam" id="PF11528">
    <property type="entry name" value="DUF3224"/>
    <property type="match status" value="1"/>
</dbReference>
<keyword evidence="2" id="KW-1185">Reference proteome</keyword>
<reference evidence="1 2" key="1">
    <citation type="submission" date="2018-08" db="EMBL/GenBank/DDBJ databases">
        <title>Actinomadura jelena sp. nov., a novel Actinomycete isolated from soil in Chad.</title>
        <authorList>
            <person name="Shi L."/>
        </authorList>
    </citation>
    <scope>NUCLEOTIDE SEQUENCE [LARGE SCALE GENOMIC DNA]</scope>
    <source>
        <strain evidence="1 2">NEAU-G17</strain>
    </source>
</reference>
<organism evidence="1 2">
    <name type="scientific">Actinomadura logoneensis</name>
    <dbReference type="NCBI Taxonomy" id="2293572"/>
    <lineage>
        <taxon>Bacteria</taxon>
        <taxon>Bacillati</taxon>
        <taxon>Actinomycetota</taxon>
        <taxon>Actinomycetes</taxon>
        <taxon>Streptosporangiales</taxon>
        <taxon>Thermomonosporaceae</taxon>
        <taxon>Actinomadura</taxon>
    </lineage>
</organism>
<comment type="caution">
    <text evidence="1">The sequence shown here is derived from an EMBL/GenBank/DDBJ whole genome shotgun (WGS) entry which is preliminary data.</text>
</comment>
<dbReference type="EMBL" id="QURH01000317">
    <property type="protein sequence ID" value="RFU39882.1"/>
    <property type="molecule type" value="Genomic_DNA"/>
</dbReference>
<dbReference type="OrthoDB" id="882224at2"/>
<dbReference type="Gene3D" id="2.40.350.10">
    <property type="entry name" value="SO1590-like"/>
    <property type="match status" value="1"/>
</dbReference>
<accession>A0A372JIN9</accession>
<dbReference type="InterPro" id="IPR021607">
    <property type="entry name" value="DUF3224"/>
</dbReference>
<evidence type="ECO:0000313" key="2">
    <source>
        <dbReference type="Proteomes" id="UP000261811"/>
    </source>
</evidence>
<proteinExistence type="predicted"/>
<gene>
    <name evidence="1" type="ORF">DZF91_19960</name>
</gene>
<dbReference type="AlphaFoldDB" id="A0A372JIN9"/>
<protein>
    <submittedName>
        <fullName evidence="1">DUF3224 domain-containing protein</fullName>
    </submittedName>
</protein>
<sequence>MNATAAGTFDIDAWDDEKPYDERGDRRLTKVRVRKTFHGDLVGTSVADLITVETAAGPAAYVGVETVEGILHGREGSFVLQHSAGSDADGQWLRWLIVPTSGTGELAGIRGEGRITARPDGSHAWDLDYTLD</sequence>
<name>A0A372JIN9_9ACTN</name>
<evidence type="ECO:0000313" key="1">
    <source>
        <dbReference type="EMBL" id="RFU39882.1"/>
    </source>
</evidence>